<feature type="signal peptide" evidence="1">
    <location>
        <begin position="1"/>
        <end position="19"/>
    </location>
</feature>
<feature type="chain" id="PRO_5019421869" description="Secreted effector protein" evidence="1">
    <location>
        <begin position="20"/>
        <end position="181"/>
    </location>
</feature>
<dbReference type="AlphaFoldDB" id="A0A420H9L9"/>
<evidence type="ECO:0000256" key="1">
    <source>
        <dbReference type="SAM" id="SignalP"/>
    </source>
</evidence>
<evidence type="ECO:0000313" key="3">
    <source>
        <dbReference type="Proteomes" id="UP000283383"/>
    </source>
</evidence>
<keyword evidence="1" id="KW-0732">Signal</keyword>
<dbReference type="EMBL" id="MCBQ01021226">
    <property type="protein sequence ID" value="RKF54122.1"/>
    <property type="molecule type" value="Genomic_DNA"/>
</dbReference>
<proteinExistence type="predicted"/>
<gene>
    <name evidence="2" type="ORF">GcM3_212036</name>
</gene>
<sequence>MRITCYATIFSILYALVCGTQNGFSFRRKQSHITLNKISNDVKCLEDIRISGNTLNNYGKFACLKAKANKQQNIANKKFNFLNPFTVVYNYNGVNFRNQPDGSILLKCHVPRPAISLINHWYVVVAWEQKTDTCTVLGAEVTQRYGPPQVCATANEPSKKYKFTQLFSGPLRANRHKNQHH</sequence>
<organism evidence="2 3">
    <name type="scientific">Golovinomyces cichoracearum</name>
    <dbReference type="NCBI Taxonomy" id="62708"/>
    <lineage>
        <taxon>Eukaryota</taxon>
        <taxon>Fungi</taxon>
        <taxon>Dikarya</taxon>
        <taxon>Ascomycota</taxon>
        <taxon>Pezizomycotina</taxon>
        <taxon>Leotiomycetes</taxon>
        <taxon>Erysiphales</taxon>
        <taxon>Erysiphaceae</taxon>
        <taxon>Golovinomyces</taxon>
    </lineage>
</organism>
<accession>A0A420H9L9</accession>
<evidence type="ECO:0008006" key="4">
    <source>
        <dbReference type="Google" id="ProtNLM"/>
    </source>
</evidence>
<protein>
    <recommendedName>
        <fullName evidence="4">Secreted effector protein</fullName>
    </recommendedName>
</protein>
<keyword evidence="3" id="KW-1185">Reference proteome</keyword>
<name>A0A420H9L9_9PEZI</name>
<comment type="caution">
    <text evidence="2">The sequence shown here is derived from an EMBL/GenBank/DDBJ whole genome shotgun (WGS) entry which is preliminary data.</text>
</comment>
<reference evidence="2 3" key="1">
    <citation type="journal article" date="2018" name="BMC Genomics">
        <title>Comparative genome analyses reveal sequence features reflecting distinct modes of host-adaptation between dicot and monocot powdery mildew.</title>
        <authorList>
            <person name="Wu Y."/>
            <person name="Ma X."/>
            <person name="Pan Z."/>
            <person name="Kale S.D."/>
            <person name="Song Y."/>
            <person name="King H."/>
            <person name="Zhang Q."/>
            <person name="Presley C."/>
            <person name="Deng X."/>
            <person name="Wei C.I."/>
            <person name="Xiao S."/>
        </authorList>
    </citation>
    <scope>NUCLEOTIDE SEQUENCE [LARGE SCALE GENOMIC DNA]</scope>
    <source>
        <strain evidence="2">UMSG3</strain>
    </source>
</reference>
<dbReference type="Proteomes" id="UP000283383">
    <property type="component" value="Unassembled WGS sequence"/>
</dbReference>
<evidence type="ECO:0000313" key="2">
    <source>
        <dbReference type="EMBL" id="RKF54122.1"/>
    </source>
</evidence>